<feature type="chain" id="PRO_5047491563" description="Ammonium transporter" evidence="9">
    <location>
        <begin position="22"/>
        <end position="510"/>
    </location>
</feature>
<keyword evidence="6 8" id="KW-0472">Membrane</keyword>
<accession>A0ABT5KG71</accession>
<feature type="transmembrane region" description="Helical" evidence="8">
    <location>
        <begin position="456"/>
        <end position="478"/>
    </location>
</feature>
<keyword evidence="3 8" id="KW-0813">Transport</keyword>
<evidence type="ECO:0000256" key="6">
    <source>
        <dbReference type="ARBA" id="ARBA00023136"/>
    </source>
</evidence>
<dbReference type="InterPro" id="IPR024041">
    <property type="entry name" value="NH4_transpt_AmtB-like_dom"/>
</dbReference>
<keyword evidence="9" id="KW-0732">Signal</keyword>
<organism evidence="11 12">
    <name type="scientific">Roseateles albus</name>
    <dbReference type="NCBI Taxonomy" id="2987525"/>
    <lineage>
        <taxon>Bacteria</taxon>
        <taxon>Pseudomonadati</taxon>
        <taxon>Pseudomonadota</taxon>
        <taxon>Betaproteobacteria</taxon>
        <taxon>Burkholderiales</taxon>
        <taxon>Sphaerotilaceae</taxon>
        <taxon>Roseateles</taxon>
    </lineage>
</organism>
<sequence>MKKLLACLALAAAVLAPAAWAQQDAAAPAAVASAVMAPASAPDAAPAAAAAAVPAAEAASAAAPALVPNKGDTSWMLLSTLLVIMMTVPGLALFYGGLVRSKNMLSVLMQVMVAFSMIVVLWVLYGYSFAFTEGNAFIGGTDRLFMKGIWDNAAGTFANAATFSKGVVIPEIVFAAFQATFAGITACLIIGAFAERIKFSAALMFLALWFTFSYLPIAHMVWFWMGPDAYTAAGVVDEMNAKAGFLWQMGALDFAGGTVVHINAAVAGLVGAYMIGKRVGYGKEAFTPHSLTLTMVGASLLWVGWFGFNAGSALEANGFAALAFINTLVAAAAAVLAWCLGEALLKGKASMLGAASGAVAGLVAVTPAAGNVGIGGALVIGFIGGFACLWGVTGLKKLLGADDSLDVFGVHGVGGIVGALLTGVFNSPALGGPSLVGDWVTVTMVTQEAFSIAGQVWIQAKAVGLTVIWSTVVSLAAYKLVDLVIGLRVTEEEEREGLDISSHGETAYHK</sequence>
<feature type="transmembrane region" description="Helical" evidence="8">
    <location>
        <begin position="376"/>
        <end position="395"/>
    </location>
</feature>
<evidence type="ECO:0000256" key="4">
    <source>
        <dbReference type="ARBA" id="ARBA00022692"/>
    </source>
</evidence>
<keyword evidence="12" id="KW-1185">Reference proteome</keyword>
<dbReference type="InterPro" id="IPR001905">
    <property type="entry name" value="Ammonium_transpt"/>
</dbReference>
<dbReference type="InterPro" id="IPR018047">
    <property type="entry name" value="Ammonium_transpt_CS"/>
</dbReference>
<dbReference type="PROSITE" id="PS01219">
    <property type="entry name" value="AMMONIUM_TRANSP"/>
    <property type="match status" value="1"/>
</dbReference>
<dbReference type="Pfam" id="PF00909">
    <property type="entry name" value="Ammonium_transp"/>
    <property type="match status" value="1"/>
</dbReference>
<protein>
    <recommendedName>
        <fullName evidence="8">Ammonium transporter</fullName>
    </recommendedName>
</protein>
<feature type="domain" description="Ammonium transporter AmtB-like" evidence="10">
    <location>
        <begin position="75"/>
        <end position="508"/>
    </location>
</feature>
<evidence type="ECO:0000259" key="10">
    <source>
        <dbReference type="Pfam" id="PF00909"/>
    </source>
</evidence>
<dbReference type="PANTHER" id="PTHR43029:SF10">
    <property type="entry name" value="AMMONIUM TRANSPORTER MEP2"/>
    <property type="match status" value="1"/>
</dbReference>
<comment type="subcellular location">
    <subcellularLocation>
        <location evidence="8">Cell membrane</location>
        <topology evidence="8">Multi-pass membrane protein</topology>
    </subcellularLocation>
    <subcellularLocation>
        <location evidence="1">Membrane</location>
        <topology evidence="1">Multi-pass membrane protein</topology>
    </subcellularLocation>
</comment>
<evidence type="ECO:0000256" key="1">
    <source>
        <dbReference type="ARBA" id="ARBA00004141"/>
    </source>
</evidence>
<dbReference type="RefSeq" id="WP_273600643.1">
    <property type="nucleotide sequence ID" value="NZ_JAQQXT010000007.1"/>
</dbReference>
<dbReference type="InterPro" id="IPR029020">
    <property type="entry name" value="Ammonium/urea_transptr"/>
</dbReference>
<feature type="transmembrane region" description="Helical" evidence="8">
    <location>
        <begin position="201"/>
        <end position="225"/>
    </location>
</feature>
<comment type="caution">
    <text evidence="11">The sequence shown here is derived from an EMBL/GenBank/DDBJ whole genome shotgun (WGS) entry which is preliminary data.</text>
</comment>
<keyword evidence="7 8" id="KW-0924">Ammonia transport</keyword>
<dbReference type="EMBL" id="JAQQXT010000007">
    <property type="protein sequence ID" value="MDC8772454.1"/>
    <property type="molecule type" value="Genomic_DNA"/>
</dbReference>
<dbReference type="NCBIfam" id="TIGR00836">
    <property type="entry name" value="amt"/>
    <property type="match status" value="1"/>
</dbReference>
<feature type="transmembrane region" description="Helical" evidence="8">
    <location>
        <begin position="245"/>
        <end position="274"/>
    </location>
</feature>
<keyword evidence="5 8" id="KW-1133">Transmembrane helix</keyword>
<dbReference type="Gene3D" id="1.10.3430.10">
    <property type="entry name" value="Ammonium transporter AmtB like domains"/>
    <property type="match status" value="1"/>
</dbReference>
<feature type="transmembrane region" description="Helical" evidence="8">
    <location>
        <begin position="286"/>
        <end position="307"/>
    </location>
</feature>
<evidence type="ECO:0000313" key="11">
    <source>
        <dbReference type="EMBL" id="MDC8772454.1"/>
    </source>
</evidence>
<feature type="transmembrane region" description="Helical" evidence="8">
    <location>
        <begin position="319"/>
        <end position="340"/>
    </location>
</feature>
<gene>
    <name evidence="11" type="primary">amt</name>
    <name evidence="11" type="ORF">PRZ03_12800</name>
</gene>
<evidence type="ECO:0000256" key="2">
    <source>
        <dbReference type="ARBA" id="ARBA00005887"/>
    </source>
</evidence>
<feature type="transmembrane region" description="Helical" evidence="8">
    <location>
        <begin position="75"/>
        <end position="95"/>
    </location>
</feature>
<comment type="similarity">
    <text evidence="2 8">Belongs to the ammonia transporter channel (TC 1.A.11.2) family.</text>
</comment>
<feature type="transmembrane region" description="Helical" evidence="8">
    <location>
        <begin position="407"/>
        <end position="425"/>
    </location>
</feature>
<proteinExistence type="inferred from homology"/>
<reference evidence="11 12" key="1">
    <citation type="submission" date="2022-10" db="EMBL/GenBank/DDBJ databases">
        <title>Paucibacter sp. hw1 Genome sequencing.</title>
        <authorList>
            <person name="Park S."/>
        </authorList>
    </citation>
    <scope>NUCLEOTIDE SEQUENCE [LARGE SCALE GENOMIC DNA]</scope>
    <source>
        <strain evidence="12">hw1</strain>
    </source>
</reference>
<evidence type="ECO:0000256" key="7">
    <source>
        <dbReference type="ARBA" id="ARBA00023177"/>
    </source>
</evidence>
<name>A0ABT5KG71_9BURK</name>
<evidence type="ECO:0000256" key="3">
    <source>
        <dbReference type="ARBA" id="ARBA00022448"/>
    </source>
</evidence>
<dbReference type="PANTHER" id="PTHR43029">
    <property type="entry name" value="AMMONIUM TRANSPORTER MEP2"/>
    <property type="match status" value="1"/>
</dbReference>
<evidence type="ECO:0000256" key="5">
    <source>
        <dbReference type="ARBA" id="ARBA00022989"/>
    </source>
</evidence>
<evidence type="ECO:0000256" key="8">
    <source>
        <dbReference type="RuleBase" id="RU362002"/>
    </source>
</evidence>
<feature type="transmembrane region" description="Helical" evidence="8">
    <location>
        <begin position="107"/>
        <end position="125"/>
    </location>
</feature>
<keyword evidence="4 8" id="KW-0812">Transmembrane</keyword>
<evidence type="ECO:0000256" key="9">
    <source>
        <dbReference type="SAM" id="SignalP"/>
    </source>
</evidence>
<evidence type="ECO:0000313" key="12">
    <source>
        <dbReference type="Proteomes" id="UP001221189"/>
    </source>
</evidence>
<dbReference type="SUPFAM" id="SSF111352">
    <property type="entry name" value="Ammonium transporter"/>
    <property type="match status" value="1"/>
</dbReference>
<feature type="transmembrane region" description="Helical" evidence="8">
    <location>
        <begin position="172"/>
        <end position="194"/>
    </location>
</feature>
<dbReference type="Proteomes" id="UP001221189">
    <property type="component" value="Unassembled WGS sequence"/>
</dbReference>
<feature type="transmembrane region" description="Helical" evidence="8">
    <location>
        <begin position="352"/>
        <end position="370"/>
    </location>
</feature>
<feature type="signal peptide" evidence="9">
    <location>
        <begin position="1"/>
        <end position="21"/>
    </location>
</feature>